<accession>A0A916N9Z0</accession>
<evidence type="ECO:0000313" key="2">
    <source>
        <dbReference type="EMBL" id="CAG4884635.1"/>
    </source>
</evidence>
<protein>
    <submittedName>
        <fullName evidence="2">Uncharacterized protein</fullName>
    </submittedName>
</protein>
<dbReference type="EMBL" id="CAJQUM010000001">
    <property type="protein sequence ID" value="CAG4884635.1"/>
    <property type="molecule type" value="Genomic_DNA"/>
</dbReference>
<evidence type="ECO:0000313" key="3">
    <source>
        <dbReference type="Proteomes" id="UP000742786"/>
    </source>
</evidence>
<sequence>MARQIVLRLRKNHGPGQCRVGGPSPQFAIDEIADAPGKQAERHQRRDEIGHLPEGLAALSGEQEHGDQHAKKAAMKTHAALPDGDDISGIIEVITGIVEQHLPQTAADHHAEHAIEQQVVHVLCGEAALGKTPRARVAQPQKRQKPGQVHQAVPADCQRAEVDGNRVELGMDEHVKDRVGRCDGLELAFYRAALNALRITPEIRRRPPCPTIVPKLPPTAATWPVRVRCGAPPA</sequence>
<evidence type="ECO:0000256" key="1">
    <source>
        <dbReference type="SAM" id="MobiDB-lite"/>
    </source>
</evidence>
<dbReference type="AlphaFoldDB" id="A0A916N9Z0"/>
<keyword evidence="3" id="KW-1185">Reference proteome</keyword>
<dbReference type="Proteomes" id="UP000742786">
    <property type="component" value="Unassembled WGS sequence"/>
</dbReference>
<comment type="caution">
    <text evidence="2">The sequence shown here is derived from an EMBL/GenBank/DDBJ whole genome shotgun (WGS) entry which is preliminary data.</text>
</comment>
<feature type="region of interest" description="Disordered" evidence="1">
    <location>
        <begin position="134"/>
        <end position="155"/>
    </location>
</feature>
<reference evidence="2" key="1">
    <citation type="submission" date="2021-04" db="EMBL/GenBank/DDBJ databases">
        <authorList>
            <person name="Hornung B."/>
        </authorList>
    </citation>
    <scope>NUCLEOTIDE SEQUENCE</scope>
    <source>
        <strain evidence="2">G5G6</strain>
    </source>
</reference>
<proteinExistence type="predicted"/>
<organism evidence="2 3">
    <name type="scientific">Georgfuchsia toluolica</name>
    <dbReference type="NCBI Taxonomy" id="424218"/>
    <lineage>
        <taxon>Bacteria</taxon>
        <taxon>Pseudomonadati</taxon>
        <taxon>Pseudomonadota</taxon>
        <taxon>Betaproteobacteria</taxon>
        <taxon>Nitrosomonadales</taxon>
        <taxon>Sterolibacteriaceae</taxon>
        <taxon>Georgfuchsia</taxon>
    </lineage>
</organism>
<name>A0A916N9Z0_9PROT</name>
<gene>
    <name evidence="2" type="ORF">GTOL_12518</name>
</gene>